<dbReference type="InterPro" id="IPR050114">
    <property type="entry name" value="UPF0173_UPF0282_UlaG_hydrolase"/>
</dbReference>
<reference evidence="3" key="1">
    <citation type="submission" date="2016-10" db="EMBL/GenBank/DDBJ databases">
        <authorList>
            <person name="Varghese N."/>
            <person name="Submissions S."/>
        </authorList>
    </citation>
    <scope>NUCLEOTIDE SEQUENCE [LARGE SCALE GENOMIC DNA]</scope>
    <source>
        <strain evidence="3">UNC178MFTsu3.1</strain>
    </source>
</reference>
<dbReference type="Proteomes" id="UP000199477">
    <property type="component" value="Unassembled WGS sequence"/>
</dbReference>
<gene>
    <name evidence="2" type="ORF">SAMN02799615_00050</name>
</gene>
<dbReference type="STRING" id="500610.SAMN02799615_00050"/>
<keyword evidence="3" id="KW-1185">Reference proteome</keyword>
<proteinExistence type="predicted"/>
<sequence length="535" mass="59471">MNATAADSDLVCLAPDTKLEPLVFRWYAWGHLVSPVQLALSLAFRHLPMLKSFVANPAVHEAARKNPKMLGGSFLELGQRDLPAVRALQQDILTRGADLLGFAEDLLKLDRQLQKSETGFSLDHHYGALPASLAGLVEANYDLNHHPSLRVLEELIYRGELAGTAAQEIAFCKTPDAERSFFINTPRLDGEDRFVVPLPFDSAAYDLVSRSRLSPVPFGVLANALGVDGDAERARLRGYFAQTPPPRKEPNFAGEGVRVRYFGHACVLVQSAEVSVLIDPFLAWDDGDDGRLTFHDLPDRIDYVFLTHNHQDHFSVETLLQLRDRIGTILVPRNNANSLADPSMKLALQAIGQPRVQVLDPMERVAIPGGHLTALPFYGEHADLSIASKHGLHVDLQGRTLMFLADSDGKDRALYRRIVQRLGKVDTLFIGMECDGAPLTWLYGPYLSQPISRKDDDSRRLSGSGSENAWRIVEEIGCKTAYVYAMGQEPWLRFVAGLQYTPQSKQIVESDKFIGRCREAGLTAERLYGSRTMRM</sequence>
<dbReference type="InterPro" id="IPR041141">
    <property type="entry name" value="CmlA_N"/>
</dbReference>
<dbReference type="PANTHER" id="PTHR43546">
    <property type="entry name" value="UPF0173 METAL-DEPENDENT HYDROLASE MJ1163-RELATED"/>
    <property type="match status" value="1"/>
</dbReference>
<dbReference type="RefSeq" id="WP_035322763.1">
    <property type="nucleotide sequence ID" value="NZ_FONH01000001.1"/>
</dbReference>
<organism evidence="2 3">
    <name type="scientific">Dyella marensis</name>
    <dbReference type="NCBI Taxonomy" id="500610"/>
    <lineage>
        <taxon>Bacteria</taxon>
        <taxon>Pseudomonadati</taxon>
        <taxon>Pseudomonadota</taxon>
        <taxon>Gammaproteobacteria</taxon>
        <taxon>Lysobacterales</taxon>
        <taxon>Rhodanobacteraceae</taxon>
        <taxon>Dyella</taxon>
    </lineage>
</organism>
<dbReference type="SUPFAM" id="SSF56281">
    <property type="entry name" value="Metallo-hydrolase/oxidoreductase"/>
    <property type="match status" value="1"/>
</dbReference>
<dbReference type="Pfam" id="PF13483">
    <property type="entry name" value="Lactamase_B_3"/>
    <property type="match status" value="1"/>
</dbReference>
<evidence type="ECO:0000259" key="1">
    <source>
        <dbReference type="Pfam" id="PF18456"/>
    </source>
</evidence>
<dbReference type="Gene3D" id="3.60.15.10">
    <property type="entry name" value="Ribonuclease Z/Hydroxyacylglutathione hydrolase-like"/>
    <property type="match status" value="1"/>
</dbReference>
<evidence type="ECO:0000313" key="3">
    <source>
        <dbReference type="Proteomes" id="UP000199477"/>
    </source>
</evidence>
<dbReference type="EMBL" id="FONH01000001">
    <property type="protein sequence ID" value="SFD99787.1"/>
    <property type="molecule type" value="Genomic_DNA"/>
</dbReference>
<dbReference type="AlphaFoldDB" id="A0A1I1WXC2"/>
<evidence type="ECO:0000313" key="2">
    <source>
        <dbReference type="EMBL" id="SFD99787.1"/>
    </source>
</evidence>
<name>A0A1I1WXC2_9GAMM</name>
<accession>A0A1I1WXC2</accession>
<protein>
    <submittedName>
        <fullName evidence="2">L-ascorbate metabolism protein UlaG, beta-lactamase superfamily</fullName>
    </submittedName>
</protein>
<feature type="domain" description="Diiron non-heme beta-hydroxylase N-terminal" evidence="1">
    <location>
        <begin position="13"/>
        <end position="244"/>
    </location>
</feature>
<dbReference type="PANTHER" id="PTHR43546:SF3">
    <property type="entry name" value="UPF0173 METAL-DEPENDENT HYDROLASE MJ1163"/>
    <property type="match status" value="1"/>
</dbReference>
<dbReference type="Pfam" id="PF18456">
    <property type="entry name" value="CmlA_N"/>
    <property type="match status" value="1"/>
</dbReference>
<dbReference type="InterPro" id="IPR036866">
    <property type="entry name" value="RibonucZ/Hydroxyglut_hydro"/>
</dbReference>